<evidence type="ECO:0000313" key="1">
    <source>
        <dbReference type="EMBL" id="SHF16833.1"/>
    </source>
</evidence>
<protein>
    <submittedName>
        <fullName evidence="1">NAD(P)-dependent iron-only hydrogenase iron-sulfur protein</fullName>
    </submittedName>
</protein>
<organism evidence="1 2">
    <name type="scientific">Marinitoga hydrogenitolerans (strain DSM 16785 / JCM 12826 / AT1271)</name>
    <dbReference type="NCBI Taxonomy" id="1122195"/>
    <lineage>
        <taxon>Bacteria</taxon>
        <taxon>Thermotogati</taxon>
        <taxon>Thermotogota</taxon>
        <taxon>Thermotogae</taxon>
        <taxon>Petrotogales</taxon>
        <taxon>Petrotogaceae</taxon>
        <taxon>Marinitoga</taxon>
    </lineage>
</organism>
<evidence type="ECO:0000313" key="2">
    <source>
        <dbReference type="Proteomes" id="UP000184334"/>
    </source>
</evidence>
<gene>
    <name evidence="1" type="ORF">SAMN02745164_01926</name>
</gene>
<keyword evidence="2" id="KW-1185">Reference proteome</keyword>
<dbReference type="CDD" id="cd02980">
    <property type="entry name" value="TRX_Fd_family"/>
    <property type="match status" value="1"/>
</dbReference>
<dbReference type="SUPFAM" id="SSF52833">
    <property type="entry name" value="Thioredoxin-like"/>
    <property type="match status" value="1"/>
</dbReference>
<comment type="caution">
    <text evidence="1">The sequence shown here is derived from an EMBL/GenBank/DDBJ whole genome shotgun (WGS) entry which is preliminary data.</text>
</comment>
<sequence length="132" mass="14625">MPKIRSLEDLIKQKELVKNKLSLRTVADNENLITLKVAMGTCGIAAGAKETFEKLLDVIEEKGLDNIRVIQTGCMGYCHAEPTVEINEPGKEPILYGRITGEKAKDLIEKHILNGELLQDSIIGETHKSINE</sequence>
<dbReference type="AlphaFoldDB" id="A0A1M4ZFL3"/>
<dbReference type="OrthoDB" id="9800692at2"/>
<dbReference type="EMBL" id="FQUI01000041">
    <property type="protein sequence ID" value="SHF16833.1"/>
    <property type="molecule type" value="Genomic_DNA"/>
</dbReference>
<accession>A0A1M4ZFL3</accession>
<reference evidence="1" key="1">
    <citation type="submission" date="2016-11" db="EMBL/GenBank/DDBJ databases">
        <authorList>
            <person name="Varghese N."/>
            <person name="Submissions S."/>
        </authorList>
    </citation>
    <scope>NUCLEOTIDE SEQUENCE [LARGE SCALE GENOMIC DNA]</scope>
    <source>
        <strain evidence="1">DSM 16785</strain>
    </source>
</reference>
<dbReference type="Proteomes" id="UP000184334">
    <property type="component" value="Unassembled WGS sequence"/>
</dbReference>
<name>A0A1M4ZFL3_MARH1</name>
<dbReference type="InterPro" id="IPR036249">
    <property type="entry name" value="Thioredoxin-like_sf"/>
</dbReference>
<dbReference type="Gene3D" id="3.40.30.10">
    <property type="entry name" value="Glutaredoxin"/>
    <property type="match status" value="1"/>
</dbReference>
<proteinExistence type="predicted"/>
<dbReference type="RefSeq" id="WP_072865801.1">
    <property type="nucleotide sequence ID" value="NZ_FQUI01000041.1"/>
</dbReference>
<dbReference type="STRING" id="1122195.SAMN02745164_01926"/>